<dbReference type="InterPro" id="IPR001387">
    <property type="entry name" value="Cro/C1-type_HTH"/>
</dbReference>
<gene>
    <name evidence="2" type="ORF">L2504_04525</name>
</gene>
<reference evidence="2 3" key="1">
    <citation type="submission" date="2022-01" db="EMBL/GenBank/DDBJ databases">
        <title>VMRC isolate genome collection.</title>
        <authorList>
            <person name="France M."/>
            <person name="Rutt L."/>
            <person name="Humphrys M."/>
            <person name="Ravel J."/>
        </authorList>
    </citation>
    <scope>NUCLEOTIDE SEQUENCE [LARGE SCALE GENOMIC DNA]</scope>
    <source>
        <strain evidence="2 3">C0030B4</strain>
    </source>
</reference>
<dbReference type="EMBL" id="JAKHMS010000007">
    <property type="protein sequence ID" value="MCZ3781408.1"/>
    <property type="molecule type" value="Genomic_DNA"/>
</dbReference>
<evidence type="ECO:0000313" key="2">
    <source>
        <dbReference type="EMBL" id="MCZ3781408.1"/>
    </source>
</evidence>
<feature type="domain" description="HTH cro/C1-type" evidence="1">
    <location>
        <begin position="13"/>
        <end position="67"/>
    </location>
</feature>
<keyword evidence="3" id="KW-1185">Reference proteome</keyword>
<comment type="caution">
    <text evidence="2">The sequence shown here is derived from an EMBL/GenBank/DDBJ whole genome shotgun (WGS) entry which is preliminary data.</text>
</comment>
<accession>A0ABT4K9F5</accession>
<proteinExistence type="predicted"/>
<dbReference type="CDD" id="cd00093">
    <property type="entry name" value="HTH_XRE"/>
    <property type="match status" value="1"/>
</dbReference>
<dbReference type="SMART" id="SM00530">
    <property type="entry name" value="HTH_XRE"/>
    <property type="match status" value="1"/>
</dbReference>
<dbReference type="RefSeq" id="WP_269257310.1">
    <property type="nucleotide sequence ID" value="NZ_JAKHMK010000006.1"/>
</dbReference>
<name>A0ABT4K9F5_9LACO</name>
<organism evidence="2 3">
    <name type="scientific">Limosilactobacillus vaginalis</name>
    <dbReference type="NCBI Taxonomy" id="1633"/>
    <lineage>
        <taxon>Bacteria</taxon>
        <taxon>Bacillati</taxon>
        <taxon>Bacillota</taxon>
        <taxon>Bacilli</taxon>
        <taxon>Lactobacillales</taxon>
        <taxon>Lactobacillaceae</taxon>
        <taxon>Limosilactobacillus</taxon>
    </lineage>
</organism>
<dbReference type="InterPro" id="IPR010982">
    <property type="entry name" value="Lambda_DNA-bd_dom_sf"/>
</dbReference>
<dbReference type="Gene3D" id="1.10.260.40">
    <property type="entry name" value="lambda repressor-like DNA-binding domains"/>
    <property type="match status" value="1"/>
</dbReference>
<protein>
    <submittedName>
        <fullName evidence="2">Helix-turn-helix domain-containing protein</fullName>
    </submittedName>
</protein>
<sequence>MVLVTKKNSNEILKNYIKSHGIKQRFIANKIGMSDQQFSNLLAGRSNFTGDKAIMVSKALNIPLDIFLDRNYTK</sequence>
<dbReference type="PROSITE" id="PS50943">
    <property type="entry name" value="HTH_CROC1"/>
    <property type="match status" value="1"/>
</dbReference>
<dbReference type="Proteomes" id="UP001527392">
    <property type="component" value="Unassembled WGS sequence"/>
</dbReference>
<dbReference type="SUPFAM" id="SSF47413">
    <property type="entry name" value="lambda repressor-like DNA-binding domains"/>
    <property type="match status" value="1"/>
</dbReference>
<evidence type="ECO:0000313" key="3">
    <source>
        <dbReference type="Proteomes" id="UP001527392"/>
    </source>
</evidence>
<dbReference type="Pfam" id="PF01381">
    <property type="entry name" value="HTH_3"/>
    <property type="match status" value="1"/>
</dbReference>
<evidence type="ECO:0000259" key="1">
    <source>
        <dbReference type="PROSITE" id="PS50943"/>
    </source>
</evidence>